<keyword evidence="2" id="KW-1185">Reference proteome</keyword>
<sequence>MQNPASGEPTTTIRGIAEALAGSLPDAAVDRILDEHAPDSTGHCRGCRFPTTASPVWPCRLWAIADELRRLHPTRRG</sequence>
<proteinExistence type="predicted"/>
<dbReference type="RefSeq" id="WP_252438626.1">
    <property type="nucleotide sequence ID" value="NZ_JAGSOV010000033.1"/>
</dbReference>
<organism evidence="1 2">
    <name type="scientific">Pseudonocardia humida</name>
    <dbReference type="NCBI Taxonomy" id="2800819"/>
    <lineage>
        <taxon>Bacteria</taxon>
        <taxon>Bacillati</taxon>
        <taxon>Actinomycetota</taxon>
        <taxon>Actinomycetes</taxon>
        <taxon>Pseudonocardiales</taxon>
        <taxon>Pseudonocardiaceae</taxon>
        <taxon>Pseudonocardia</taxon>
    </lineage>
</organism>
<protein>
    <submittedName>
        <fullName evidence="1">Uncharacterized protein</fullName>
    </submittedName>
</protein>
<accession>A0ABT0ZZI8</accession>
<dbReference type="EMBL" id="JAGSOV010000033">
    <property type="protein sequence ID" value="MCO1656161.1"/>
    <property type="molecule type" value="Genomic_DNA"/>
</dbReference>
<dbReference type="Proteomes" id="UP001165283">
    <property type="component" value="Unassembled WGS sequence"/>
</dbReference>
<name>A0ABT0ZZI8_9PSEU</name>
<evidence type="ECO:0000313" key="1">
    <source>
        <dbReference type="EMBL" id="MCO1656161.1"/>
    </source>
</evidence>
<evidence type="ECO:0000313" key="2">
    <source>
        <dbReference type="Proteomes" id="UP001165283"/>
    </source>
</evidence>
<comment type="caution">
    <text evidence="1">The sequence shown here is derived from an EMBL/GenBank/DDBJ whole genome shotgun (WGS) entry which is preliminary data.</text>
</comment>
<gene>
    <name evidence="1" type="ORF">KDL28_13965</name>
</gene>
<reference evidence="1" key="1">
    <citation type="submission" date="2021-04" db="EMBL/GenBank/DDBJ databases">
        <title>Pseudonocardia sp. nov., isolated from sandy soil of mangrove forest.</title>
        <authorList>
            <person name="Zan Z."/>
            <person name="Huang R."/>
            <person name="Liu W."/>
        </authorList>
    </citation>
    <scope>NUCLEOTIDE SEQUENCE</scope>
    <source>
        <strain evidence="1">S2-4</strain>
    </source>
</reference>